<dbReference type="InterPro" id="IPR036322">
    <property type="entry name" value="WD40_repeat_dom_sf"/>
</dbReference>
<proteinExistence type="predicted"/>
<dbReference type="InterPro" id="IPR001680">
    <property type="entry name" value="WD40_rpt"/>
</dbReference>
<keyword evidence="2" id="KW-0677">Repeat</keyword>
<reference evidence="4" key="1">
    <citation type="submission" date="2021-01" db="EMBL/GenBank/DDBJ databases">
        <authorList>
            <person name="Corre E."/>
            <person name="Pelletier E."/>
            <person name="Niang G."/>
            <person name="Scheremetjew M."/>
            <person name="Finn R."/>
            <person name="Kale V."/>
            <person name="Holt S."/>
            <person name="Cochrane G."/>
            <person name="Meng A."/>
            <person name="Brown T."/>
            <person name="Cohen L."/>
        </authorList>
    </citation>
    <scope>NUCLEOTIDE SEQUENCE</scope>
    <source>
        <strain evidence="4">CCMP622</strain>
    </source>
</reference>
<dbReference type="PANTHER" id="PTHR22847">
    <property type="entry name" value="WD40 REPEAT PROTEIN"/>
    <property type="match status" value="1"/>
</dbReference>
<dbReference type="AlphaFoldDB" id="A0A7S2TQA0"/>
<dbReference type="PANTHER" id="PTHR22847:SF637">
    <property type="entry name" value="WD REPEAT DOMAIN 5B"/>
    <property type="match status" value="1"/>
</dbReference>
<dbReference type="GO" id="GO:1990234">
    <property type="term" value="C:transferase complex"/>
    <property type="evidence" value="ECO:0007669"/>
    <property type="project" value="UniProtKB-ARBA"/>
</dbReference>
<evidence type="ECO:0000256" key="3">
    <source>
        <dbReference type="PROSITE-ProRule" id="PRU00221"/>
    </source>
</evidence>
<name>A0A7S2TQA0_9EUKA</name>
<evidence type="ECO:0000256" key="1">
    <source>
        <dbReference type="ARBA" id="ARBA00022574"/>
    </source>
</evidence>
<evidence type="ECO:0000313" key="4">
    <source>
        <dbReference type="EMBL" id="CAD9763822.1"/>
    </source>
</evidence>
<accession>A0A7S2TQA0</accession>
<dbReference type="Pfam" id="PF00400">
    <property type="entry name" value="WD40"/>
    <property type="match status" value="2"/>
</dbReference>
<organism evidence="4">
    <name type="scientific">Lotharella oceanica</name>
    <dbReference type="NCBI Taxonomy" id="641309"/>
    <lineage>
        <taxon>Eukaryota</taxon>
        <taxon>Sar</taxon>
        <taxon>Rhizaria</taxon>
        <taxon>Cercozoa</taxon>
        <taxon>Chlorarachniophyceae</taxon>
        <taxon>Lotharella</taxon>
    </lineage>
</organism>
<dbReference type="PROSITE" id="PS00678">
    <property type="entry name" value="WD_REPEATS_1"/>
    <property type="match status" value="1"/>
</dbReference>
<dbReference type="SMART" id="SM00320">
    <property type="entry name" value="WD40"/>
    <property type="match status" value="5"/>
</dbReference>
<feature type="repeat" description="WD" evidence="3">
    <location>
        <begin position="259"/>
        <end position="288"/>
    </location>
</feature>
<dbReference type="Gene3D" id="2.130.10.10">
    <property type="entry name" value="YVTN repeat-like/Quinoprotein amine dehydrogenase"/>
    <property type="match status" value="2"/>
</dbReference>
<dbReference type="InterPro" id="IPR019775">
    <property type="entry name" value="WD40_repeat_CS"/>
</dbReference>
<dbReference type="EMBL" id="HBHP01015890">
    <property type="protein sequence ID" value="CAD9763822.1"/>
    <property type="molecule type" value="Transcribed_RNA"/>
</dbReference>
<protein>
    <submittedName>
        <fullName evidence="4">Uncharacterized protein</fullName>
    </submittedName>
</protein>
<gene>
    <name evidence="4" type="ORF">LSP00402_LOCUS9859</name>
</gene>
<keyword evidence="1 3" id="KW-0853">WD repeat</keyword>
<dbReference type="InterPro" id="IPR015943">
    <property type="entry name" value="WD40/YVTN_repeat-like_dom_sf"/>
</dbReference>
<dbReference type="SUPFAM" id="SSF50978">
    <property type="entry name" value="WD40 repeat-like"/>
    <property type="match status" value="1"/>
</dbReference>
<dbReference type="PROSITE" id="PS50082">
    <property type="entry name" value="WD_REPEATS_2"/>
    <property type="match status" value="1"/>
</dbReference>
<sequence>MERKLLIGHTDAVEEVHITPWNIITGSHDTNIHIYSLDAELDWKFKEHKEKILSMAVHISKPLFASAAYQSNPLWLCNFINKGKTSVSIPLTKPTVAAGALTFGNESFAEILAIGVQDEEKKGSFGICNVNESSARLTDTMNTSRPVQCVARPPIQSPLSRQFVFSCSEEKLYLYDTTYHGSKKVSTVAINSDRLIRHSNKQGVGHNIHDCSFSPNGLLLQSCGEDNTVVVHDVRNFSKPLFVLEHDYMGGAHGVACQWSNDSRFLVSGADDCTVRLWDVGRGLATATAGDTVDQTFGFINSEVNLIKHNQSGAICALSLSIGSDMVVAGSTSGRIVVHGMRSYD</sequence>
<evidence type="ECO:0000256" key="2">
    <source>
        <dbReference type="ARBA" id="ARBA00022737"/>
    </source>
</evidence>